<reference evidence="2" key="1">
    <citation type="submission" date="2022-10" db="EMBL/GenBank/DDBJ databases">
        <title>Culturing micro-colonial fungi from biological soil crusts in the Mojave desert and describing Neophaeococcomyces mojavensis, and introducing the new genera and species Taxawa tesnikishii.</title>
        <authorList>
            <person name="Kurbessoian T."/>
            <person name="Stajich J.E."/>
        </authorList>
    </citation>
    <scope>NUCLEOTIDE SEQUENCE</scope>
    <source>
        <strain evidence="2">TK_1</strain>
    </source>
</reference>
<evidence type="ECO:0000313" key="3">
    <source>
        <dbReference type="Proteomes" id="UP001172684"/>
    </source>
</evidence>
<evidence type="ECO:0000256" key="1">
    <source>
        <dbReference type="SAM" id="MobiDB-lite"/>
    </source>
</evidence>
<protein>
    <submittedName>
        <fullName evidence="2">Uncharacterized protein</fullName>
    </submittedName>
</protein>
<organism evidence="2 3">
    <name type="scientific">Coniosporium apollinis</name>
    <dbReference type="NCBI Taxonomy" id="61459"/>
    <lineage>
        <taxon>Eukaryota</taxon>
        <taxon>Fungi</taxon>
        <taxon>Dikarya</taxon>
        <taxon>Ascomycota</taxon>
        <taxon>Pezizomycotina</taxon>
        <taxon>Dothideomycetes</taxon>
        <taxon>Dothideomycetes incertae sedis</taxon>
        <taxon>Coniosporium</taxon>
    </lineage>
</organism>
<gene>
    <name evidence="2" type="ORF">H2201_000022</name>
</gene>
<proteinExistence type="predicted"/>
<feature type="compositionally biased region" description="Basic and acidic residues" evidence="1">
    <location>
        <begin position="26"/>
        <end position="41"/>
    </location>
</feature>
<keyword evidence="3" id="KW-1185">Reference proteome</keyword>
<dbReference type="Proteomes" id="UP001172684">
    <property type="component" value="Unassembled WGS sequence"/>
</dbReference>
<feature type="compositionally biased region" description="Low complexity" evidence="1">
    <location>
        <begin position="44"/>
        <end position="55"/>
    </location>
</feature>
<dbReference type="EMBL" id="JAPDRL010000001">
    <property type="protein sequence ID" value="KAJ9669639.1"/>
    <property type="molecule type" value="Genomic_DNA"/>
</dbReference>
<name>A0ABQ9P4Y2_9PEZI</name>
<sequence length="200" mass="22221">MSSTTTDASKTGPAYNTRARQPIMRSARELYAEGEVLESRANKPKPSSSSAQAAPTQHHVAQVNQEPSLDEIKTMMINWIDACDKATAANKREDRPPTADLSIAARYLLEATGFVETGASRQGGARPELAEHLRRPVPGIVEAVQEVWERYYLDVCTWAPAQDLGTAELKEKVMNWNTGLKIRLPHWNTTPPNLRLEDEV</sequence>
<accession>A0ABQ9P4Y2</accession>
<feature type="region of interest" description="Disordered" evidence="1">
    <location>
        <begin position="1"/>
        <end position="67"/>
    </location>
</feature>
<comment type="caution">
    <text evidence="2">The sequence shown here is derived from an EMBL/GenBank/DDBJ whole genome shotgun (WGS) entry which is preliminary data.</text>
</comment>
<evidence type="ECO:0000313" key="2">
    <source>
        <dbReference type="EMBL" id="KAJ9669639.1"/>
    </source>
</evidence>